<dbReference type="EMBL" id="UOGK01000375">
    <property type="protein sequence ID" value="VAX40323.1"/>
    <property type="molecule type" value="Genomic_DNA"/>
</dbReference>
<evidence type="ECO:0000313" key="3">
    <source>
        <dbReference type="EMBL" id="VAX40323.1"/>
    </source>
</evidence>
<dbReference type="InterPro" id="IPR029063">
    <property type="entry name" value="SAM-dependent_MTases_sf"/>
</dbReference>
<evidence type="ECO:0000259" key="2">
    <source>
        <dbReference type="Pfam" id="PF08242"/>
    </source>
</evidence>
<protein>
    <recommendedName>
        <fullName evidence="2">Methyltransferase type 12 domain-containing protein</fullName>
    </recommendedName>
</protein>
<reference evidence="3" key="1">
    <citation type="submission" date="2018-06" db="EMBL/GenBank/DDBJ databases">
        <authorList>
            <person name="Zhirakovskaya E."/>
        </authorList>
    </citation>
    <scope>NUCLEOTIDE SEQUENCE</scope>
</reference>
<evidence type="ECO:0000256" key="1">
    <source>
        <dbReference type="SAM" id="MobiDB-lite"/>
    </source>
</evidence>
<accession>A0A3B1DTZ4</accession>
<dbReference type="AlphaFoldDB" id="A0A3B1DTZ4"/>
<feature type="domain" description="Methyltransferase type 12" evidence="2">
    <location>
        <begin position="44"/>
        <end position="132"/>
    </location>
</feature>
<dbReference type="Pfam" id="PF08242">
    <property type="entry name" value="Methyltransf_12"/>
    <property type="match status" value="1"/>
</dbReference>
<dbReference type="InterPro" id="IPR013217">
    <property type="entry name" value="Methyltransf_12"/>
</dbReference>
<dbReference type="SUPFAM" id="SSF53335">
    <property type="entry name" value="S-adenosyl-L-methionine-dependent methyltransferases"/>
    <property type="match status" value="1"/>
</dbReference>
<name>A0A3B1DTZ4_9ZZZZ</name>
<gene>
    <name evidence="3" type="ORF">MNBD_PLANCTO03-2333</name>
</gene>
<dbReference type="Gene3D" id="3.40.50.150">
    <property type="entry name" value="Vaccinia Virus protein VP39"/>
    <property type="match status" value="1"/>
</dbReference>
<proteinExistence type="predicted"/>
<organism evidence="3">
    <name type="scientific">hydrothermal vent metagenome</name>
    <dbReference type="NCBI Taxonomy" id="652676"/>
    <lineage>
        <taxon>unclassified sequences</taxon>
        <taxon>metagenomes</taxon>
        <taxon>ecological metagenomes</taxon>
    </lineage>
</organism>
<feature type="region of interest" description="Disordered" evidence="1">
    <location>
        <begin position="150"/>
        <end position="172"/>
    </location>
</feature>
<sequence length="229" mass="25486">MEPQMADPAGLTGAFWTEAQLDLNARRLEHLASLGLDLSRKSVLEVGGGIGDLTMYFLDRQCRVLLTDGRAENVRFAAQDEQFRGQKRLKTEVLNLDSPGKSRKGEYAIAFCYGVLHLTAYPERALKFLAASCTEILLLECEIVPGDASSLHTTTHPTEAPLGPVGPRSSRPTSAWVREQLAARFRFVYAPVKPPEHEHFRTRSPCVSPAREVFIGAHTRLRSDMLRQV</sequence>